<accession>A0A7W7M3N6</accession>
<name>A0A7W7M3N6_9MICC</name>
<keyword evidence="2" id="KW-1185">Reference proteome</keyword>
<protein>
    <submittedName>
        <fullName evidence="1">Uncharacterized protein</fullName>
    </submittedName>
</protein>
<dbReference type="EMBL" id="JACHNA010000001">
    <property type="protein sequence ID" value="MBB4735840.1"/>
    <property type="molecule type" value="Genomic_DNA"/>
</dbReference>
<dbReference type="AlphaFoldDB" id="A0A7W7M3N6"/>
<organism evidence="1 2">
    <name type="scientific">Micrococcus cohnii</name>
    <dbReference type="NCBI Taxonomy" id="993416"/>
    <lineage>
        <taxon>Bacteria</taxon>
        <taxon>Bacillati</taxon>
        <taxon>Actinomycetota</taxon>
        <taxon>Actinomycetes</taxon>
        <taxon>Micrococcales</taxon>
        <taxon>Micrococcaceae</taxon>
        <taxon>Micrococcus</taxon>
    </lineage>
</organism>
<reference evidence="1 2" key="1">
    <citation type="submission" date="2020-08" db="EMBL/GenBank/DDBJ databases">
        <title>Sequencing the genomes of 1000 actinobacteria strains.</title>
        <authorList>
            <person name="Klenk H.-P."/>
        </authorList>
    </citation>
    <scope>NUCLEOTIDE SEQUENCE [LARGE SCALE GENOMIC DNA]</scope>
    <source>
        <strain evidence="1 2">DSM 23974</strain>
    </source>
</reference>
<evidence type="ECO:0000313" key="2">
    <source>
        <dbReference type="Proteomes" id="UP000540191"/>
    </source>
</evidence>
<proteinExistence type="predicted"/>
<gene>
    <name evidence="1" type="ORF">HDA30_001348</name>
</gene>
<sequence length="48" mass="4718">MSGGPFSLAADMFEAGAYAAAQACEDAGLDPMIGVAGVLATLKGRDAE</sequence>
<dbReference type="Proteomes" id="UP000540191">
    <property type="component" value="Unassembled WGS sequence"/>
</dbReference>
<evidence type="ECO:0000313" key="1">
    <source>
        <dbReference type="EMBL" id="MBB4735840.1"/>
    </source>
</evidence>
<comment type="caution">
    <text evidence="1">The sequence shown here is derived from an EMBL/GenBank/DDBJ whole genome shotgun (WGS) entry which is preliminary data.</text>
</comment>
<dbReference type="RefSeq" id="WP_184241474.1">
    <property type="nucleotide sequence ID" value="NZ_JACHNA010000001.1"/>
</dbReference>